<organism evidence="1 2">
    <name type="scientific">Vararia minispora EC-137</name>
    <dbReference type="NCBI Taxonomy" id="1314806"/>
    <lineage>
        <taxon>Eukaryota</taxon>
        <taxon>Fungi</taxon>
        <taxon>Dikarya</taxon>
        <taxon>Basidiomycota</taxon>
        <taxon>Agaricomycotina</taxon>
        <taxon>Agaricomycetes</taxon>
        <taxon>Russulales</taxon>
        <taxon>Lachnocladiaceae</taxon>
        <taxon>Vararia</taxon>
    </lineage>
</organism>
<dbReference type="Proteomes" id="UP000814128">
    <property type="component" value="Unassembled WGS sequence"/>
</dbReference>
<proteinExistence type="predicted"/>
<comment type="caution">
    <text evidence="1">The sequence shown here is derived from an EMBL/GenBank/DDBJ whole genome shotgun (WGS) entry which is preliminary data.</text>
</comment>
<evidence type="ECO:0000313" key="2">
    <source>
        <dbReference type="Proteomes" id="UP000814128"/>
    </source>
</evidence>
<accession>A0ACB8QVA4</accession>
<evidence type="ECO:0000313" key="1">
    <source>
        <dbReference type="EMBL" id="KAI0035710.1"/>
    </source>
</evidence>
<keyword evidence="2" id="KW-1185">Reference proteome</keyword>
<sequence>MTLTAPTANRPKAWKRAPVRYADRDCHNQGILTCTRQIDLGAAPTNITVSSTFHFGFYDKGNPSDVMLVSADCVYFCVCSERLLSVSNDGFGSLLPASHNAILSVPLTSKVLNVLLHAIYDLPLARYAPSINDISQAIAAMGAYGIKAKHVITPPSSLFQTIIQNAISSPLECYAIAASSHLEELAVAVSPYTLSCSFVSLKDSMVRDMGPQYLKRLVCLHYDRVNTFKQLVFPPPGPHPPTDTCDIPAQRALARAWTLAMAYLCWDFQVALSVSTIEAALRPLGKKLECEVCGEYLDRRIKKLLVEWSLVKVCTLPWHVKKVI</sequence>
<dbReference type="EMBL" id="MU273480">
    <property type="protein sequence ID" value="KAI0035710.1"/>
    <property type="molecule type" value="Genomic_DNA"/>
</dbReference>
<reference evidence="1" key="2">
    <citation type="journal article" date="2022" name="New Phytol.">
        <title>Evolutionary transition to the ectomycorrhizal habit in the genomes of a hyperdiverse lineage of mushroom-forming fungi.</title>
        <authorList>
            <person name="Looney B."/>
            <person name="Miyauchi S."/>
            <person name="Morin E."/>
            <person name="Drula E."/>
            <person name="Courty P.E."/>
            <person name="Kohler A."/>
            <person name="Kuo A."/>
            <person name="LaButti K."/>
            <person name="Pangilinan J."/>
            <person name="Lipzen A."/>
            <person name="Riley R."/>
            <person name="Andreopoulos W."/>
            <person name="He G."/>
            <person name="Johnson J."/>
            <person name="Nolan M."/>
            <person name="Tritt A."/>
            <person name="Barry K.W."/>
            <person name="Grigoriev I.V."/>
            <person name="Nagy L.G."/>
            <person name="Hibbett D."/>
            <person name="Henrissat B."/>
            <person name="Matheny P.B."/>
            <person name="Labbe J."/>
            <person name="Martin F.M."/>
        </authorList>
    </citation>
    <scope>NUCLEOTIDE SEQUENCE</scope>
    <source>
        <strain evidence="1">EC-137</strain>
    </source>
</reference>
<name>A0ACB8QVA4_9AGAM</name>
<reference evidence="1" key="1">
    <citation type="submission" date="2021-02" db="EMBL/GenBank/DDBJ databases">
        <authorList>
            <consortium name="DOE Joint Genome Institute"/>
            <person name="Ahrendt S."/>
            <person name="Looney B.P."/>
            <person name="Miyauchi S."/>
            <person name="Morin E."/>
            <person name="Drula E."/>
            <person name="Courty P.E."/>
            <person name="Chicoki N."/>
            <person name="Fauchery L."/>
            <person name="Kohler A."/>
            <person name="Kuo A."/>
            <person name="Labutti K."/>
            <person name="Pangilinan J."/>
            <person name="Lipzen A."/>
            <person name="Riley R."/>
            <person name="Andreopoulos W."/>
            <person name="He G."/>
            <person name="Johnson J."/>
            <person name="Barry K.W."/>
            <person name="Grigoriev I.V."/>
            <person name="Nagy L."/>
            <person name="Hibbett D."/>
            <person name="Henrissat B."/>
            <person name="Matheny P.B."/>
            <person name="Labbe J."/>
            <person name="Martin F."/>
        </authorList>
    </citation>
    <scope>NUCLEOTIDE SEQUENCE</scope>
    <source>
        <strain evidence="1">EC-137</strain>
    </source>
</reference>
<gene>
    <name evidence="1" type="ORF">K488DRAFT_42677</name>
</gene>
<protein>
    <submittedName>
        <fullName evidence="1">Uncharacterized protein</fullName>
    </submittedName>
</protein>